<protein>
    <submittedName>
        <fullName evidence="2">Uncharacterized protein</fullName>
    </submittedName>
</protein>
<dbReference type="Proteomes" id="UP000663868">
    <property type="component" value="Unassembled WGS sequence"/>
</dbReference>
<dbReference type="Proteomes" id="UP000663860">
    <property type="component" value="Unassembled WGS sequence"/>
</dbReference>
<evidence type="ECO:0000313" key="1">
    <source>
        <dbReference type="EMBL" id="CAF1494401.1"/>
    </source>
</evidence>
<evidence type="ECO:0000313" key="3">
    <source>
        <dbReference type="Proteomes" id="UP000663868"/>
    </source>
</evidence>
<name>A0A820D743_9BILA</name>
<evidence type="ECO:0000313" key="2">
    <source>
        <dbReference type="EMBL" id="CAF4228928.1"/>
    </source>
</evidence>
<dbReference type="AlphaFoldDB" id="A0A820D743"/>
<gene>
    <name evidence="1" type="ORF">IZO911_LOCUS44666</name>
    <name evidence="2" type="ORF">KXQ929_LOCUS41624</name>
</gene>
<dbReference type="EMBL" id="CAJNOE010002868">
    <property type="protein sequence ID" value="CAF1494401.1"/>
    <property type="molecule type" value="Genomic_DNA"/>
</dbReference>
<organism evidence="2 3">
    <name type="scientific">Adineta steineri</name>
    <dbReference type="NCBI Taxonomy" id="433720"/>
    <lineage>
        <taxon>Eukaryota</taxon>
        <taxon>Metazoa</taxon>
        <taxon>Spiralia</taxon>
        <taxon>Gnathifera</taxon>
        <taxon>Rotifera</taxon>
        <taxon>Eurotatoria</taxon>
        <taxon>Bdelloidea</taxon>
        <taxon>Adinetida</taxon>
        <taxon>Adinetidae</taxon>
        <taxon>Adineta</taxon>
    </lineage>
</organism>
<dbReference type="EMBL" id="CAJOBB010009494">
    <property type="protein sequence ID" value="CAF4228928.1"/>
    <property type="molecule type" value="Genomic_DNA"/>
</dbReference>
<sequence>MEKHKLQKVYADLLCKAATNGLDSLTTILFAANEDIINHDHFIVCPLATGITDSIEGFPNKVKNMPCQNPSMNPKSIKLHLIQHHGLKDMMALKISQLYKNEQLNIQLKS</sequence>
<reference evidence="2" key="1">
    <citation type="submission" date="2021-02" db="EMBL/GenBank/DDBJ databases">
        <authorList>
            <person name="Nowell W R."/>
        </authorList>
    </citation>
    <scope>NUCLEOTIDE SEQUENCE</scope>
</reference>
<proteinExistence type="predicted"/>
<comment type="caution">
    <text evidence="2">The sequence shown here is derived from an EMBL/GenBank/DDBJ whole genome shotgun (WGS) entry which is preliminary data.</text>
</comment>
<accession>A0A820D743</accession>